<comment type="caution">
    <text evidence="1">The sequence shown here is derived from an EMBL/GenBank/DDBJ whole genome shotgun (WGS) entry which is preliminary data.</text>
</comment>
<dbReference type="Proteomes" id="UP001066276">
    <property type="component" value="Chromosome 3_2"/>
</dbReference>
<dbReference type="EMBL" id="JANPWB010000006">
    <property type="protein sequence ID" value="KAJ1175478.1"/>
    <property type="molecule type" value="Genomic_DNA"/>
</dbReference>
<dbReference type="AlphaFoldDB" id="A0AAV7TI59"/>
<evidence type="ECO:0000313" key="1">
    <source>
        <dbReference type="EMBL" id="KAJ1175478.1"/>
    </source>
</evidence>
<protein>
    <submittedName>
        <fullName evidence="1">Uncharacterized protein</fullName>
    </submittedName>
</protein>
<sequence>MGPHVLGHRQQGGALFDLSVANDSTRGRAGQCVLARQPAVLRRAAVNTGTGMLGQCALQASRGTIRGIFIMGMVQPVGGPSSSPVVRLQATYKDSDPS</sequence>
<reference evidence="1" key="1">
    <citation type="journal article" date="2022" name="bioRxiv">
        <title>Sequencing and chromosome-scale assembly of the giantPleurodeles waltlgenome.</title>
        <authorList>
            <person name="Brown T."/>
            <person name="Elewa A."/>
            <person name="Iarovenko S."/>
            <person name="Subramanian E."/>
            <person name="Araus A.J."/>
            <person name="Petzold A."/>
            <person name="Susuki M."/>
            <person name="Suzuki K.-i.T."/>
            <person name="Hayashi T."/>
            <person name="Toyoda A."/>
            <person name="Oliveira C."/>
            <person name="Osipova E."/>
            <person name="Leigh N.D."/>
            <person name="Simon A."/>
            <person name="Yun M.H."/>
        </authorList>
    </citation>
    <scope>NUCLEOTIDE SEQUENCE</scope>
    <source>
        <strain evidence="1">20211129_DDA</strain>
        <tissue evidence="1">Liver</tissue>
    </source>
</reference>
<name>A0AAV7TI59_PLEWA</name>
<evidence type="ECO:0000313" key="2">
    <source>
        <dbReference type="Proteomes" id="UP001066276"/>
    </source>
</evidence>
<gene>
    <name evidence="1" type="ORF">NDU88_000766</name>
</gene>
<keyword evidence="2" id="KW-1185">Reference proteome</keyword>
<organism evidence="1 2">
    <name type="scientific">Pleurodeles waltl</name>
    <name type="common">Iberian ribbed newt</name>
    <dbReference type="NCBI Taxonomy" id="8319"/>
    <lineage>
        <taxon>Eukaryota</taxon>
        <taxon>Metazoa</taxon>
        <taxon>Chordata</taxon>
        <taxon>Craniata</taxon>
        <taxon>Vertebrata</taxon>
        <taxon>Euteleostomi</taxon>
        <taxon>Amphibia</taxon>
        <taxon>Batrachia</taxon>
        <taxon>Caudata</taxon>
        <taxon>Salamandroidea</taxon>
        <taxon>Salamandridae</taxon>
        <taxon>Pleurodelinae</taxon>
        <taxon>Pleurodeles</taxon>
    </lineage>
</organism>
<accession>A0AAV7TI59</accession>
<proteinExistence type="predicted"/>